<keyword evidence="2" id="KW-1185">Reference proteome</keyword>
<dbReference type="AlphaFoldDB" id="A0A9D4U8I8"/>
<evidence type="ECO:0000313" key="2">
    <source>
        <dbReference type="Proteomes" id="UP000886520"/>
    </source>
</evidence>
<gene>
    <name evidence="1" type="ORF">GOP47_0021819</name>
</gene>
<evidence type="ECO:0000313" key="1">
    <source>
        <dbReference type="EMBL" id="KAI5063272.1"/>
    </source>
</evidence>
<dbReference type="EMBL" id="JABFUD020000021">
    <property type="protein sequence ID" value="KAI5063272.1"/>
    <property type="molecule type" value="Genomic_DNA"/>
</dbReference>
<comment type="caution">
    <text evidence="1">The sequence shown here is derived from an EMBL/GenBank/DDBJ whole genome shotgun (WGS) entry which is preliminary data.</text>
</comment>
<accession>A0A9D4U8I8</accession>
<organism evidence="1 2">
    <name type="scientific">Adiantum capillus-veneris</name>
    <name type="common">Maidenhair fern</name>
    <dbReference type="NCBI Taxonomy" id="13818"/>
    <lineage>
        <taxon>Eukaryota</taxon>
        <taxon>Viridiplantae</taxon>
        <taxon>Streptophyta</taxon>
        <taxon>Embryophyta</taxon>
        <taxon>Tracheophyta</taxon>
        <taxon>Polypodiopsida</taxon>
        <taxon>Polypodiidae</taxon>
        <taxon>Polypodiales</taxon>
        <taxon>Pteridineae</taxon>
        <taxon>Pteridaceae</taxon>
        <taxon>Vittarioideae</taxon>
        <taxon>Adiantum</taxon>
    </lineage>
</organism>
<sequence length="75" mass="8435">MLHCDSQSAIALAKNPVFHSKSKNIEVKYHVLRDILASKRIELVKVHTDENPMDALTKSLTSERFAHCIEMMGVG</sequence>
<reference evidence="1" key="1">
    <citation type="submission" date="2021-01" db="EMBL/GenBank/DDBJ databases">
        <title>Adiantum capillus-veneris genome.</title>
        <authorList>
            <person name="Fang Y."/>
            <person name="Liao Q."/>
        </authorList>
    </citation>
    <scope>NUCLEOTIDE SEQUENCE</scope>
    <source>
        <strain evidence="1">H3</strain>
        <tissue evidence="1">Leaf</tissue>
    </source>
</reference>
<dbReference type="OrthoDB" id="418237at2759"/>
<dbReference type="CDD" id="cd09272">
    <property type="entry name" value="RNase_HI_RT_Ty1"/>
    <property type="match status" value="1"/>
</dbReference>
<proteinExistence type="predicted"/>
<dbReference type="Proteomes" id="UP000886520">
    <property type="component" value="Chromosome 21"/>
</dbReference>
<protein>
    <submittedName>
        <fullName evidence="1">Uncharacterized protein</fullName>
    </submittedName>
</protein>
<name>A0A9D4U8I8_ADICA</name>